<protein>
    <recommendedName>
        <fullName evidence="6">FYVE-type domain-containing protein</fullName>
    </recommendedName>
</protein>
<dbReference type="InterPro" id="IPR017455">
    <property type="entry name" value="Znf_FYVE-rel"/>
</dbReference>
<proteinExistence type="predicted"/>
<evidence type="ECO:0000256" key="1">
    <source>
        <dbReference type="ARBA" id="ARBA00022723"/>
    </source>
</evidence>
<evidence type="ECO:0000256" key="5">
    <source>
        <dbReference type="SAM" id="MobiDB-lite"/>
    </source>
</evidence>
<name>A0A8H8CR43_PSICU</name>
<dbReference type="AlphaFoldDB" id="A0A8H8CR43"/>
<feature type="compositionally biased region" description="Low complexity" evidence="5">
    <location>
        <begin position="208"/>
        <end position="246"/>
    </location>
</feature>
<keyword evidence="2 4" id="KW-0863">Zinc-finger</keyword>
<feature type="domain" description="FYVE-type" evidence="6">
    <location>
        <begin position="69"/>
        <end position="141"/>
    </location>
</feature>
<dbReference type="InterPro" id="IPR000306">
    <property type="entry name" value="Znf_FYVE"/>
</dbReference>
<dbReference type="SMART" id="SM00064">
    <property type="entry name" value="FYVE"/>
    <property type="match status" value="1"/>
</dbReference>
<evidence type="ECO:0000256" key="3">
    <source>
        <dbReference type="ARBA" id="ARBA00022833"/>
    </source>
</evidence>
<feature type="region of interest" description="Disordered" evidence="5">
    <location>
        <begin position="168"/>
        <end position="256"/>
    </location>
</feature>
<keyword evidence="1" id="KW-0479">Metal-binding</keyword>
<gene>
    <name evidence="7" type="ORF">JR316_001267</name>
</gene>
<evidence type="ECO:0000256" key="4">
    <source>
        <dbReference type="PROSITE-ProRule" id="PRU00091"/>
    </source>
</evidence>
<dbReference type="PANTHER" id="PTHR39490">
    <property type="entry name" value="ARRESTIN DOMAIN-CONTAINING PROTEIN D"/>
    <property type="match status" value="1"/>
</dbReference>
<dbReference type="Gene3D" id="3.30.40.10">
    <property type="entry name" value="Zinc/RING finger domain, C3HC4 (zinc finger)"/>
    <property type="match status" value="1"/>
</dbReference>
<dbReference type="Pfam" id="PF01363">
    <property type="entry name" value="FYVE"/>
    <property type="match status" value="1"/>
</dbReference>
<feature type="region of interest" description="Disordered" evidence="5">
    <location>
        <begin position="1"/>
        <end position="34"/>
    </location>
</feature>
<dbReference type="GO" id="GO:0008270">
    <property type="term" value="F:zinc ion binding"/>
    <property type="evidence" value="ECO:0007669"/>
    <property type="project" value="UniProtKB-KW"/>
</dbReference>
<dbReference type="PROSITE" id="PS50178">
    <property type="entry name" value="ZF_FYVE"/>
    <property type="match status" value="1"/>
</dbReference>
<reference evidence="7" key="1">
    <citation type="submission" date="2021-02" db="EMBL/GenBank/DDBJ databases">
        <title>Psilocybe cubensis genome.</title>
        <authorList>
            <person name="Mckernan K.J."/>
            <person name="Crawford S."/>
            <person name="Trippe A."/>
            <person name="Kane L.T."/>
            <person name="Mclaughlin S."/>
        </authorList>
    </citation>
    <scope>NUCLEOTIDE SEQUENCE [LARGE SCALE GENOMIC DNA]</scope>
    <source>
        <strain evidence="7">MGC-MH-2018</strain>
    </source>
</reference>
<evidence type="ECO:0000256" key="2">
    <source>
        <dbReference type="ARBA" id="ARBA00022771"/>
    </source>
</evidence>
<dbReference type="SUPFAM" id="SSF57903">
    <property type="entry name" value="FYVE/PHD zinc finger"/>
    <property type="match status" value="1"/>
</dbReference>
<comment type="caution">
    <text evidence="7">The sequence shown here is derived from an EMBL/GenBank/DDBJ whole genome shotgun (WGS) entry which is preliminary data.</text>
</comment>
<dbReference type="InterPro" id="IPR013083">
    <property type="entry name" value="Znf_RING/FYVE/PHD"/>
</dbReference>
<dbReference type="PANTHER" id="PTHR39490:SF8">
    <property type="entry name" value="ZINC FINGER FYVE DOMAIN-CONTAINING PROTEIN 21"/>
    <property type="match status" value="1"/>
</dbReference>
<sequence length="351" mass="38509">MAIPSSTMRPSDLPALEQSTDSASSSSSSLLDVPIHSPVDRPNQHLAVLLQKHLWKPDSSTNTCDNFYCRVPFSLFERKHHCRKCGGIFCGACTSRTTPLLDTSNLSFLQPPRNVPLTAFESPISPILDSRVCDDCWDQIHGCPTTPHTPEVTRPSFKRALSNPMSILSFPRSPASPASTSSAAERSSSVSPPDGFVAPSFKRKTAMSLQQTPSTSSLNSSSSSNNSQGDAPVRSSLSRRVSCRASQRPLPQDLERSYGELDAYPLRRSSVLCKASGGGRWEPKQSPVLAGYRIPIPGGKAPFETMMEQEEQLERLRKQNPIVKDGAFQYRFPKEPEPVVLSRSPFNLSTF</sequence>
<evidence type="ECO:0000259" key="6">
    <source>
        <dbReference type="PROSITE" id="PS50178"/>
    </source>
</evidence>
<accession>A0A8H8CR43</accession>
<dbReference type="InterPro" id="IPR011011">
    <property type="entry name" value="Znf_FYVE_PHD"/>
</dbReference>
<keyword evidence="3" id="KW-0862">Zinc</keyword>
<dbReference type="EMBL" id="JAFIQS010000001">
    <property type="protein sequence ID" value="KAG5174605.1"/>
    <property type="molecule type" value="Genomic_DNA"/>
</dbReference>
<organism evidence="7">
    <name type="scientific">Psilocybe cubensis</name>
    <name type="common">Psychedelic mushroom</name>
    <name type="synonym">Stropharia cubensis</name>
    <dbReference type="NCBI Taxonomy" id="181762"/>
    <lineage>
        <taxon>Eukaryota</taxon>
        <taxon>Fungi</taxon>
        <taxon>Dikarya</taxon>
        <taxon>Basidiomycota</taxon>
        <taxon>Agaricomycotina</taxon>
        <taxon>Agaricomycetes</taxon>
        <taxon>Agaricomycetidae</taxon>
        <taxon>Agaricales</taxon>
        <taxon>Agaricineae</taxon>
        <taxon>Strophariaceae</taxon>
        <taxon>Psilocybe</taxon>
    </lineage>
</organism>
<feature type="compositionally biased region" description="Low complexity" evidence="5">
    <location>
        <begin position="19"/>
        <end position="29"/>
    </location>
</feature>
<feature type="compositionally biased region" description="Low complexity" evidence="5">
    <location>
        <begin position="169"/>
        <end position="193"/>
    </location>
</feature>
<dbReference type="InterPro" id="IPR052113">
    <property type="entry name" value="FYVE-type_Zinc_Finger"/>
</dbReference>
<evidence type="ECO:0000313" key="7">
    <source>
        <dbReference type="EMBL" id="KAG5174605.1"/>
    </source>
</evidence>